<accession>A0A4Q9GSZ7</accession>
<dbReference type="InterPro" id="IPR023833">
    <property type="entry name" value="Signal_pept_SipW-depend-type"/>
</dbReference>
<comment type="caution">
    <text evidence="2">The sequence shown here is derived from an EMBL/GenBank/DDBJ whole genome shotgun (WGS) entry which is preliminary data.</text>
</comment>
<evidence type="ECO:0000256" key="1">
    <source>
        <dbReference type="SAM" id="Phobius"/>
    </source>
</evidence>
<sequence length="194" mass="19259">MQNSVPAGLATAPSKTSAIRALFATAGTLAAGVLVAVLAAGGTYALWNDSVPVQAATVQTGTSGITVNGAETFSVDLSATTLLPGRSVVPATPIVLKNIGVTPLSVTAPSIIFTAESSALQPYLQVSMIQATGTTCTVTADGTPLPAAIAPIAFTVGQTTPVCLEIRLAPDAPASVQGSSATFLISLNAAQVRP</sequence>
<dbReference type="RefSeq" id="WP_130980327.1">
    <property type="nucleotide sequence ID" value="NZ_SISG01000001.1"/>
</dbReference>
<reference evidence="3" key="1">
    <citation type="submission" date="2019-02" db="EMBL/GenBank/DDBJ databases">
        <title>Glaciihabitans arcticus sp. nov., a psychrotolerant bacterium isolated from polar soil.</title>
        <authorList>
            <person name="Dahal R.H."/>
        </authorList>
    </citation>
    <scope>NUCLEOTIDE SEQUENCE [LARGE SCALE GENOMIC DNA]</scope>
    <source>
        <strain evidence="3">RP-3-7</strain>
    </source>
</reference>
<keyword evidence="3" id="KW-1185">Reference proteome</keyword>
<keyword evidence="1" id="KW-0472">Membrane</keyword>
<dbReference type="EMBL" id="SISG01000001">
    <property type="protein sequence ID" value="TBN56217.1"/>
    <property type="molecule type" value="Genomic_DNA"/>
</dbReference>
<proteinExistence type="predicted"/>
<evidence type="ECO:0000313" key="3">
    <source>
        <dbReference type="Proteomes" id="UP000294194"/>
    </source>
</evidence>
<feature type="transmembrane region" description="Helical" evidence="1">
    <location>
        <begin position="21"/>
        <end position="47"/>
    </location>
</feature>
<keyword evidence="1" id="KW-0812">Transmembrane</keyword>
<name>A0A4Q9GSZ7_9MICO</name>
<dbReference type="NCBIfam" id="TIGR04088">
    <property type="entry name" value="cognate_SipW"/>
    <property type="match status" value="1"/>
</dbReference>
<dbReference type="Proteomes" id="UP000294194">
    <property type="component" value="Unassembled WGS sequence"/>
</dbReference>
<protein>
    <recommendedName>
        <fullName evidence="4">Ribosomally synthesized peptide with SipW-like signal peptide</fullName>
    </recommendedName>
</protein>
<organism evidence="2 3">
    <name type="scientific">Glaciihabitans arcticus</name>
    <dbReference type="NCBI Taxonomy" id="2668039"/>
    <lineage>
        <taxon>Bacteria</taxon>
        <taxon>Bacillati</taxon>
        <taxon>Actinomycetota</taxon>
        <taxon>Actinomycetes</taxon>
        <taxon>Micrococcales</taxon>
        <taxon>Microbacteriaceae</taxon>
        <taxon>Glaciihabitans</taxon>
    </lineage>
</organism>
<dbReference type="AlphaFoldDB" id="A0A4Q9GSZ7"/>
<keyword evidence="1" id="KW-1133">Transmembrane helix</keyword>
<gene>
    <name evidence="2" type="ORF">EYE40_01740</name>
</gene>
<evidence type="ECO:0008006" key="4">
    <source>
        <dbReference type="Google" id="ProtNLM"/>
    </source>
</evidence>
<evidence type="ECO:0000313" key="2">
    <source>
        <dbReference type="EMBL" id="TBN56217.1"/>
    </source>
</evidence>